<evidence type="ECO:0000313" key="9">
    <source>
        <dbReference type="Proteomes" id="UP000249590"/>
    </source>
</evidence>
<feature type="compositionally biased region" description="Basic and acidic residues" evidence="4">
    <location>
        <begin position="1"/>
        <end position="18"/>
    </location>
</feature>
<comment type="similarity">
    <text evidence="1 3">Belongs to the TPP enzyme family.</text>
</comment>
<dbReference type="InterPro" id="IPR029061">
    <property type="entry name" value="THDP-binding"/>
</dbReference>
<dbReference type="InterPro" id="IPR029035">
    <property type="entry name" value="DHS-like_NAD/FAD-binding_dom"/>
</dbReference>
<dbReference type="GO" id="GO:0003984">
    <property type="term" value="F:acetolactate synthase activity"/>
    <property type="evidence" value="ECO:0007669"/>
    <property type="project" value="TreeGrafter"/>
</dbReference>
<dbReference type="GO" id="GO:0000287">
    <property type="term" value="F:magnesium ion binding"/>
    <property type="evidence" value="ECO:0007669"/>
    <property type="project" value="InterPro"/>
</dbReference>
<feature type="domain" description="Thiamine pyrophosphate enzyme central" evidence="5">
    <location>
        <begin position="216"/>
        <end position="354"/>
    </location>
</feature>
<dbReference type="SUPFAM" id="SSF52518">
    <property type="entry name" value="Thiamin diphosphate-binding fold (THDP-binding)"/>
    <property type="match status" value="2"/>
</dbReference>
<dbReference type="GO" id="GO:0030976">
    <property type="term" value="F:thiamine pyrophosphate binding"/>
    <property type="evidence" value="ECO:0007669"/>
    <property type="project" value="InterPro"/>
</dbReference>
<feature type="domain" description="Thiamine pyrophosphate enzyme N-terminal TPP-binding" evidence="7">
    <location>
        <begin position="31"/>
        <end position="144"/>
    </location>
</feature>
<dbReference type="CDD" id="cd00568">
    <property type="entry name" value="TPP_enzymes"/>
    <property type="match status" value="1"/>
</dbReference>
<keyword evidence="9" id="KW-1185">Reference proteome</keyword>
<dbReference type="GO" id="GO:0009097">
    <property type="term" value="P:isoleucine biosynthetic process"/>
    <property type="evidence" value="ECO:0007669"/>
    <property type="project" value="TreeGrafter"/>
</dbReference>
<dbReference type="PROSITE" id="PS00187">
    <property type="entry name" value="TPP_ENZYMES"/>
    <property type="match status" value="1"/>
</dbReference>
<evidence type="ECO:0000313" key="8">
    <source>
        <dbReference type="EMBL" id="RAH99166.1"/>
    </source>
</evidence>
<evidence type="ECO:0000256" key="1">
    <source>
        <dbReference type="ARBA" id="ARBA00007812"/>
    </source>
</evidence>
<gene>
    <name evidence="8" type="ORF">DLJ53_21700</name>
</gene>
<dbReference type="Gene3D" id="3.40.50.970">
    <property type="match status" value="2"/>
</dbReference>
<dbReference type="EMBL" id="QHHQ01000005">
    <property type="protein sequence ID" value="RAH99166.1"/>
    <property type="molecule type" value="Genomic_DNA"/>
</dbReference>
<dbReference type="Proteomes" id="UP000249590">
    <property type="component" value="Unassembled WGS sequence"/>
</dbReference>
<dbReference type="PANTHER" id="PTHR18968:SF120">
    <property type="entry name" value="ACETOLACTATE SYNTHASE LARGE SUBUNIT"/>
    <property type="match status" value="1"/>
</dbReference>
<dbReference type="FunFam" id="3.40.50.970:FF:000007">
    <property type="entry name" value="Acetolactate synthase"/>
    <property type="match status" value="1"/>
</dbReference>
<dbReference type="NCBIfam" id="NF006052">
    <property type="entry name" value="PRK08199.1"/>
    <property type="match status" value="1"/>
</dbReference>
<dbReference type="InterPro" id="IPR012000">
    <property type="entry name" value="Thiamin_PyroP_enz_cen_dom"/>
</dbReference>
<dbReference type="GO" id="GO:0050660">
    <property type="term" value="F:flavin adenine dinucleotide binding"/>
    <property type="evidence" value="ECO:0007669"/>
    <property type="project" value="TreeGrafter"/>
</dbReference>
<dbReference type="Gene3D" id="3.40.50.1220">
    <property type="entry name" value="TPP-binding domain"/>
    <property type="match status" value="1"/>
</dbReference>
<keyword evidence="2 3" id="KW-0786">Thiamine pyrophosphate</keyword>
<evidence type="ECO:0000256" key="3">
    <source>
        <dbReference type="RuleBase" id="RU362132"/>
    </source>
</evidence>
<dbReference type="GO" id="GO:0009099">
    <property type="term" value="P:L-valine biosynthetic process"/>
    <property type="evidence" value="ECO:0007669"/>
    <property type="project" value="TreeGrafter"/>
</dbReference>
<dbReference type="InterPro" id="IPR000399">
    <property type="entry name" value="TPP-bd_CS"/>
</dbReference>
<dbReference type="OrthoDB" id="4494979at2"/>
<reference evidence="8 9" key="1">
    <citation type="submission" date="2018-05" db="EMBL/GenBank/DDBJ databases">
        <title>Acuticoccus sediminis sp. nov., isolated from deep-sea sediment of Indian Ocean.</title>
        <authorList>
            <person name="Liu X."/>
            <person name="Lai Q."/>
            <person name="Du Y."/>
            <person name="Sun F."/>
            <person name="Zhang X."/>
            <person name="Wang S."/>
            <person name="Shao Z."/>
        </authorList>
    </citation>
    <scope>NUCLEOTIDE SEQUENCE [LARGE SCALE GENOMIC DNA]</scope>
    <source>
        <strain evidence="8 9">PTG4-2</strain>
    </source>
</reference>
<dbReference type="InterPro" id="IPR011766">
    <property type="entry name" value="TPP_enzyme_TPP-bd"/>
</dbReference>
<evidence type="ECO:0000259" key="7">
    <source>
        <dbReference type="Pfam" id="PF02776"/>
    </source>
</evidence>
<protein>
    <submittedName>
        <fullName evidence="8">Thiamine pyrophosphate-binding protein</fullName>
    </submittedName>
</protein>
<name>A0A8B2NU39_9HYPH</name>
<dbReference type="Pfam" id="PF00205">
    <property type="entry name" value="TPP_enzyme_M"/>
    <property type="match status" value="1"/>
</dbReference>
<dbReference type="CDD" id="cd07035">
    <property type="entry name" value="TPP_PYR_POX_like"/>
    <property type="match status" value="1"/>
</dbReference>
<dbReference type="SUPFAM" id="SSF52467">
    <property type="entry name" value="DHS-like NAD/FAD-binding domain"/>
    <property type="match status" value="1"/>
</dbReference>
<dbReference type="InterPro" id="IPR045229">
    <property type="entry name" value="TPP_enz"/>
</dbReference>
<proteinExistence type="inferred from homology"/>
<dbReference type="Pfam" id="PF02775">
    <property type="entry name" value="TPP_enzyme_C"/>
    <property type="match status" value="1"/>
</dbReference>
<evidence type="ECO:0000259" key="5">
    <source>
        <dbReference type="Pfam" id="PF00205"/>
    </source>
</evidence>
<sequence length="577" mass="61235">MTQTDIRPRPRADGDEGPHTPAAGTVSRRLRTGGEVLVDQLLIHGVSNAYCVPGESYLAVLDALYGTRIALTVCRQEGGAAMMAEASGKLTGRAGVCFVTRGPGASNAMHGLHIAQQDSTPMVLFVGHVARSAAGRDTFQELDYRAVFGTVAKWVEVIDDARRVPELVARAFRIAESGRPGPVVLALPEDMLTDIVEVADATAVAPVETYPSADQVEAFAAMLAAAERPVAVLGGSRWSAEAVAGFTAFAEAASLPVYVSFRRQMLFPGSSPCYGGDMSLGANPAIAREIEAADLVILLGTRLSEVPSNHFTLLGIPVPRQKLVHVHPEPQEIGQIYTPTLGIAASPAAFVRALATVDPHAPDAGRRSRTEAIHASYLAWSDPSGVTIPGELQMGEVMASLAGRLGPDTIFCNGAGNYAIWLHRFRRFERFGTQLAPTSGSMGYGVPAAVAAKTMRPDRTVVAFAGDGCFLMNGQEFATAVQYGLAFVVILVDNTMYGTIRMHQERDYPGRVSGTGLKNPDFAAYARAFGGHGETVRTTAEFMPALERALASNLPAILHCHIAPEALSPTMRMAEPA</sequence>
<comment type="caution">
    <text evidence="8">The sequence shown here is derived from an EMBL/GenBank/DDBJ whole genome shotgun (WGS) entry which is preliminary data.</text>
</comment>
<organism evidence="8 9">
    <name type="scientific">Acuticoccus sediminis</name>
    <dbReference type="NCBI Taxonomy" id="2184697"/>
    <lineage>
        <taxon>Bacteria</taxon>
        <taxon>Pseudomonadati</taxon>
        <taxon>Pseudomonadota</taxon>
        <taxon>Alphaproteobacteria</taxon>
        <taxon>Hyphomicrobiales</taxon>
        <taxon>Amorphaceae</taxon>
        <taxon>Acuticoccus</taxon>
    </lineage>
</organism>
<dbReference type="Pfam" id="PF02776">
    <property type="entry name" value="TPP_enzyme_N"/>
    <property type="match status" value="1"/>
</dbReference>
<dbReference type="PANTHER" id="PTHR18968">
    <property type="entry name" value="THIAMINE PYROPHOSPHATE ENZYMES"/>
    <property type="match status" value="1"/>
</dbReference>
<evidence type="ECO:0000259" key="6">
    <source>
        <dbReference type="Pfam" id="PF02775"/>
    </source>
</evidence>
<dbReference type="InterPro" id="IPR012001">
    <property type="entry name" value="Thiamin_PyroP_enz_TPP-bd_dom"/>
</dbReference>
<feature type="domain" description="Thiamine pyrophosphate enzyme TPP-binding" evidence="6">
    <location>
        <begin position="414"/>
        <end position="560"/>
    </location>
</feature>
<evidence type="ECO:0000256" key="4">
    <source>
        <dbReference type="SAM" id="MobiDB-lite"/>
    </source>
</evidence>
<dbReference type="AlphaFoldDB" id="A0A8B2NU39"/>
<dbReference type="GO" id="GO:0005948">
    <property type="term" value="C:acetolactate synthase complex"/>
    <property type="evidence" value="ECO:0007669"/>
    <property type="project" value="TreeGrafter"/>
</dbReference>
<feature type="region of interest" description="Disordered" evidence="4">
    <location>
        <begin position="1"/>
        <end position="25"/>
    </location>
</feature>
<accession>A0A8B2NU39</accession>
<evidence type="ECO:0000256" key="2">
    <source>
        <dbReference type="ARBA" id="ARBA00023052"/>
    </source>
</evidence>